<feature type="domain" description="AMP-dependent synthetase/ligase" evidence="1">
    <location>
        <begin position="1"/>
        <end position="271"/>
    </location>
</feature>
<dbReference type="GO" id="GO:0044550">
    <property type="term" value="P:secondary metabolite biosynthetic process"/>
    <property type="evidence" value="ECO:0007669"/>
    <property type="project" value="TreeGrafter"/>
</dbReference>
<dbReference type="SUPFAM" id="SSF56801">
    <property type="entry name" value="Acetyl-CoA synthetase-like"/>
    <property type="match status" value="1"/>
</dbReference>
<dbReference type="Gene3D" id="2.30.38.10">
    <property type="entry name" value="Luciferase, Domain 3"/>
    <property type="match status" value="1"/>
</dbReference>
<protein>
    <submittedName>
        <fullName evidence="2">Non-ribosomal peptide synthetase</fullName>
    </submittedName>
</protein>
<dbReference type="PANTHER" id="PTHR45527:SF1">
    <property type="entry name" value="FATTY ACID SYNTHASE"/>
    <property type="match status" value="1"/>
</dbReference>
<evidence type="ECO:0000313" key="2">
    <source>
        <dbReference type="EMBL" id="AGQ47123.1"/>
    </source>
</evidence>
<dbReference type="Pfam" id="PF00501">
    <property type="entry name" value="AMP-binding"/>
    <property type="match status" value="1"/>
</dbReference>
<dbReference type="InterPro" id="IPR020845">
    <property type="entry name" value="AMP-binding_CS"/>
</dbReference>
<feature type="non-terminal residue" evidence="2">
    <location>
        <position position="1"/>
    </location>
</feature>
<dbReference type="AlphaFoldDB" id="S5FQ59"/>
<reference evidence="2" key="1">
    <citation type="submission" date="2013-03" db="EMBL/GenBank/DDBJ databases">
        <title>Prediction of bioactive compounds from cyanobacterial strains isolated from the Portuguese coast.</title>
        <authorList>
            <person name="Brito A."/>
            <person name="Gaifem J."/>
            <person name="Ramos V."/>
            <person name="Vasconcelos V."/>
            <person name="Mendes M.V."/>
            <person name="Tamagnini P."/>
        </authorList>
    </citation>
    <scope>NUCLEOTIDE SEQUENCE</scope>
    <source>
        <strain evidence="2">LEGE 07160</strain>
    </source>
</reference>
<proteinExistence type="predicted"/>
<evidence type="ECO:0000259" key="1">
    <source>
        <dbReference type="Pfam" id="PF00501"/>
    </source>
</evidence>
<dbReference type="PROSITE" id="PS00455">
    <property type="entry name" value="AMP_BINDING"/>
    <property type="match status" value="1"/>
</dbReference>
<accession>S5FQ59</accession>
<dbReference type="InterPro" id="IPR000873">
    <property type="entry name" value="AMP-dep_synth/lig_dom"/>
</dbReference>
<dbReference type="GO" id="GO:0043041">
    <property type="term" value="P:amino acid activation for nonribosomal peptide biosynthetic process"/>
    <property type="evidence" value="ECO:0007669"/>
    <property type="project" value="TreeGrafter"/>
</dbReference>
<dbReference type="GO" id="GO:0031177">
    <property type="term" value="F:phosphopantetheine binding"/>
    <property type="evidence" value="ECO:0007669"/>
    <property type="project" value="TreeGrafter"/>
</dbReference>
<sequence>PADPAFPPDRIAVIIEDSDSVAVVADRESEALLPDSNPSIRFVVEDKPAQLESHTLPEWRPNDLAYLIFTSGSTGRPKGVPIKRASMMNFLLAMADEPGITAEDRVLALTTISFDISVLEFFLPLIAGATVYVVSKRDSLDPQSLSRIIDDNRLTLMQATPATWRLLCDYGWRPQRHQKLLCGGEAFPVNLASELFASASEVWNMYGPTEATVWSSCHRISETDLSIGKIPLGEPLPNIEYVVCDSSGDRVPKSEDGELWIGGVALTPGYYQRPELDKDRFVSGNSFGRTQRFYRTGDLVSVQSTGELVYLDRLD</sequence>
<organism evidence="2">
    <name type="scientific">Synechococcales cyanobacterium LEGE 07160</name>
    <dbReference type="NCBI Taxonomy" id="1828863"/>
    <lineage>
        <taxon>Bacteria</taxon>
        <taxon>Bacillati</taxon>
        <taxon>Cyanobacteriota</taxon>
        <taxon>Cyanophyceae</taxon>
        <taxon>Synechococcales</taxon>
    </lineage>
</organism>
<name>S5FQ59_9CYAN</name>
<dbReference type="EMBL" id="KC813192">
    <property type="protein sequence ID" value="AGQ47123.1"/>
    <property type="molecule type" value="Genomic_DNA"/>
</dbReference>
<feature type="non-terminal residue" evidence="2">
    <location>
        <position position="315"/>
    </location>
</feature>
<dbReference type="Gene3D" id="3.40.50.980">
    <property type="match status" value="2"/>
</dbReference>
<dbReference type="GO" id="GO:0005737">
    <property type="term" value="C:cytoplasm"/>
    <property type="evidence" value="ECO:0007669"/>
    <property type="project" value="TreeGrafter"/>
</dbReference>
<dbReference type="PANTHER" id="PTHR45527">
    <property type="entry name" value="NONRIBOSOMAL PEPTIDE SYNTHETASE"/>
    <property type="match status" value="1"/>
</dbReference>